<dbReference type="EMBL" id="NHYE01005415">
    <property type="protein sequence ID" value="PPQ73250.1"/>
    <property type="molecule type" value="Genomic_DNA"/>
</dbReference>
<dbReference type="PROSITE" id="PS51257">
    <property type="entry name" value="PROKAR_LIPOPROTEIN"/>
    <property type="match status" value="1"/>
</dbReference>
<evidence type="ECO:0000313" key="2">
    <source>
        <dbReference type="EMBL" id="PPQ73250.1"/>
    </source>
</evidence>
<feature type="signal peptide" evidence="1">
    <location>
        <begin position="1"/>
        <end position="20"/>
    </location>
</feature>
<keyword evidence="1" id="KW-0732">Signal</keyword>
<accession>A0A409W3Y4</accession>
<protein>
    <submittedName>
        <fullName evidence="2">Uncharacterized protein</fullName>
    </submittedName>
</protein>
<sequence>MSRAGLVSLILFALVGLVACAPLPERLSDLVQRSDGYSNHVVSRSLDELEDPSYFKRDYHPELELRDVDLELDEFFRREYGVDLFDERDFDDFEYDFSKREIPTILEKRSIFSKIGHAFKKAFHKVGSAFKKAGHAIAHVAKKVGHGIAHVAKKVGHGIAKVAKKVGHGVVTAAKKVGHFVKTTGKKIAKFGLKVAAAAASVAGRVVRFIPGVGTAAGMALKGIAAGASKASDKIHANLGRLGRVDHALNNVINPLGSAVKHMGKGGKVLGALF</sequence>
<dbReference type="Proteomes" id="UP000284706">
    <property type="component" value="Unassembled WGS sequence"/>
</dbReference>
<dbReference type="InParanoid" id="A0A409W3Y4"/>
<feature type="chain" id="PRO_5019284982" evidence="1">
    <location>
        <begin position="21"/>
        <end position="274"/>
    </location>
</feature>
<dbReference type="STRING" id="231916.A0A409W3Y4"/>
<keyword evidence="3" id="KW-1185">Reference proteome</keyword>
<evidence type="ECO:0000256" key="1">
    <source>
        <dbReference type="SAM" id="SignalP"/>
    </source>
</evidence>
<evidence type="ECO:0000313" key="3">
    <source>
        <dbReference type="Proteomes" id="UP000284706"/>
    </source>
</evidence>
<dbReference type="AlphaFoldDB" id="A0A409W3Y4"/>
<proteinExistence type="predicted"/>
<organism evidence="2 3">
    <name type="scientific">Gymnopilus dilepis</name>
    <dbReference type="NCBI Taxonomy" id="231916"/>
    <lineage>
        <taxon>Eukaryota</taxon>
        <taxon>Fungi</taxon>
        <taxon>Dikarya</taxon>
        <taxon>Basidiomycota</taxon>
        <taxon>Agaricomycotina</taxon>
        <taxon>Agaricomycetes</taxon>
        <taxon>Agaricomycetidae</taxon>
        <taxon>Agaricales</taxon>
        <taxon>Agaricineae</taxon>
        <taxon>Hymenogastraceae</taxon>
        <taxon>Gymnopilus</taxon>
    </lineage>
</organism>
<name>A0A409W3Y4_9AGAR</name>
<dbReference type="OrthoDB" id="3058140at2759"/>
<reference evidence="2 3" key="1">
    <citation type="journal article" date="2018" name="Evol. Lett.">
        <title>Horizontal gene cluster transfer increased hallucinogenic mushroom diversity.</title>
        <authorList>
            <person name="Reynolds H.T."/>
            <person name="Vijayakumar V."/>
            <person name="Gluck-Thaler E."/>
            <person name="Korotkin H.B."/>
            <person name="Matheny P.B."/>
            <person name="Slot J.C."/>
        </authorList>
    </citation>
    <scope>NUCLEOTIDE SEQUENCE [LARGE SCALE GENOMIC DNA]</scope>
    <source>
        <strain evidence="2 3">SRW20</strain>
    </source>
</reference>
<comment type="caution">
    <text evidence="2">The sequence shown here is derived from an EMBL/GenBank/DDBJ whole genome shotgun (WGS) entry which is preliminary data.</text>
</comment>
<gene>
    <name evidence="2" type="ORF">CVT26_015060</name>
</gene>